<organism evidence="1 2">
    <name type="scientific">Goodea atripinnis</name>
    <dbReference type="NCBI Taxonomy" id="208336"/>
    <lineage>
        <taxon>Eukaryota</taxon>
        <taxon>Metazoa</taxon>
        <taxon>Chordata</taxon>
        <taxon>Craniata</taxon>
        <taxon>Vertebrata</taxon>
        <taxon>Euteleostomi</taxon>
        <taxon>Actinopterygii</taxon>
        <taxon>Neopterygii</taxon>
        <taxon>Teleostei</taxon>
        <taxon>Neoteleostei</taxon>
        <taxon>Acanthomorphata</taxon>
        <taxon>Ovalentaria</taxon>
        <taxon>Atherinomorphae</taxon>
        <taxon>Cyprinodontiformes</taxon>
        <taxon>Goodeidae</taxon>
        <taxon>Goodea</taxon>
    </lineage>
</organism>
<evidence type="ECO:0000313" key="1">
    <source>
        <dbReference type="EMBL" id="MEQ2170766.1"/>
    </source>
</evidence>
<comment type="caution">
    <text evidence="1">The sequence shown here is derived from an EMBL/GenBank/DDBJ whole genome shotgun (WGS) entry which is preliminary data.</text>
</comment>
<reference evidence="1 2" key="1">
    <citation type="submission" date="2021-06" db="EMBL/GenBank/DDBJ databases">
        <authorList>
            <person name="Palmer J.M."/>
        </authorList>
    </citation>
    <scope>NUCLEOTIDE SEQUENCE [LARGE SCALE GENOMIC DNA]</scope>
    <source>
        <strain evidence="1 2">GA_2019</strain>
        <tissue evidence="1">Muscle</tissue>
    </source>
</reference>
<evidence type="ECO:0000313" key="2">
    <source>
        <dbReference type="Proteomes" id="UP001476798"/>
    </source>
</evidence>
<proteinExistence type="predicted"/>
<gene>
    <name evidence="1" type="ORF">GOODEAATRI_003682</name>
</gene>
<keyword evidence="2" id="KW-1185">Reference proteome</keyword>
<name>A0ABV0NH96_9TELE</name>
<accession>A0ABV0NH96</accession>
<sequence>MCTFCLYLQPQAQEAPAWPPAHQPHLAPAYRHPTAHALALRVGGESKLAGLGMDRFWQELLSPHCAE</sequence>
<protein>
    <submittedName>
        <fullName evidence="1">Uncharacterized protein</fullName>
    </submittedName>
</protein>
<dbReference type="EMBL" id="JAHRIO010040126">
    <property type="protein sequence ID" value="MEQ2170766.1"/>
    <property type="molecule type" value="Genomic_DNA"/>
</dbReference>
<dbReference type="Proteomes" id="UP001476798">
    <property type="component" value="Unassembled WGS sequence"/>
</dbReference>